<accession>A0ABQ9YXE3</accession>
<keyword evidence="1" id="KW-0436">Ligase</keyword>
<keyword evidence="7" id="KW-1185">Reference proteome</keyword>
<dbReference type="InterPro" id="IPR029062">
    <property type="entry name" value="Class_I_gatase-like"/>
</dbReference>
<evidence type="ECO:0000313" key="7">
    <source>
        <dbReference type="Proteomes" id="UP001234178"/>
    </source>
</evidence>
<gene>
    <name evidence="6" type="ORF">OUZ56_006993</name>
</gene>
<protein>
    <submittedName>
        <fullName evidence="6">Uncharacterized protein</fullName>
    </submittedName>
</protein>
<organism evidence="6 7">
    <name type="scientific">Daphnia magna</name>
    <dbReference type="NCBI Taxonomy" id="35525"/>
    <lineage>
        <taxon>Eukaryota</taxon>
        <taxon>Metazoa</taxon>
        <taxon>Ecdysozoa</taxon>
        <taxon>Arthropoda</taxon>
        <taxon>Crustacea</taxon>
        <taxon>Branchiopoda</taxon>
        <taxon>Diplostraca</taxon>
        <taxon>Cladocera</taxon>
        <taxon>Anomopoda</taxon>
        <taxon>Daphniidae</taxon>
        <taxon>Daphnia</taxon>
    </lineage>
</organism>
<keyword evidence="4" id="KW-0658">Purine biosynthesis</keyword>
<dbReference type="Gene3D" id="3.40.50.620">
    <property type="entry name" value="HUPs"/>
    <property type="match status" value="1"/>
</dbReference>
<sequence>MFSQVKIDSTIIRFAGRHPSTKPWSQRTMCGILNSSPGNPRSQFSLRGGCPRPSNLYLWSSNAGYLLCMQLLNKELGGTVKRKDVRKDGQFEIQVETECPLFKCLETRQMVLLTNGRKMLHNFLFDICGLQGGFTLEKREQQCFDYIRRTVGREKLLLMLVVKASLTFYDVSTNVHGRQTLSLCRAVNPEEKRRIIGDTFVKVADRTAKDLNLTWDNLFLGQGTLRPDLIETASHMAFSRAHAIKTHYNVSEMVGQLRLHGRVVESFKGGKTRWRCCASSIMAYLMLRPVNFNLPYEGQRICYQSQSESFLITCRLGPIRRGRIRRHHLALDKDREFDRQTAYDADVSGSSVVEEQHGKSKESHYRALDGVGRILPLLIGPNRHGFTLSATEPVACIPAINVVNILSLTSTVASSFNDIASTPSFVGSLSGTLRTPRAVEFISVIKPDVLYQLLFSNCWVKEKTNSIIEISVNFNNAMPSGTSRTPGADELLKRWRSSTPERTGDLSSGFARFQDVHNMLCWSIRYIHDKRKVI</sequence>
<dbReference type="EMBL" id="JAOYFB010000001">
    <property type="protein sequence ID" value="KAK4005276.1"/>
    <property type="molecule type" value="Genomic_DNA"/>
</dbReference>
<dbReference type="Proteomes" id="UP001234178">
    <property type="component" value="Unassembled WGS sequence"/>
</dbReference>
<evidence type="ECO:0000313" key="6">
    <source>
        <dbReference type="EMBL" id="KAK4005276.1"/>
    </source>
</evidence>
<comment type="caution">
    <text evidence="6">The sequence shown here is derived from an EMBL/GenBank/DDBJ whole genome shotgun (WGS) entry which is preliminary data.</text>
</comment>
<evidence type="ECO:0000256" key="1">
    <source>
        <dbReference type="ARBA" id="ARBA00022598"/>
    </source>
</evidence>
<dbReference type="Gene3D" id="3.40.50.880">
    <property type="match status" value="1"/>
</dbReference>
<dbReference type="PANTHER" id="PTHR11922">
    <property type="entry name" value="GMP SYNTHASE-RELATED"/>
    <property type="match status" value="1"/>
</dbReference>
<keyword evidence="5" id="KW-0067">ATP-binding</keyword>
<reference evidence="6 7" key="1">
    <citation type="journal article" date="2023" name="Nucleic Acids Res.">
        <title>The hologenome of Daphnia magna reveals possible DNA methylation and microbiome-mediated evolution of the host genome.</title>
        <authorList>
            <person name="Chaturvedi A."/>
            <person name="Li X."/>
            <person name="Dhandapani V."/>
            <person name="Marshall H."/>
            <person name="Kissane S."/>
            <person name="Cuenca-Cambronero M."/>
            <person name="Asole G."/>
            <person name="Calvet F."/>
            <person name="Ruiz-Romero M."/>
            <person name="Marangio P."/>
            <person name="Guigo R."/>
            <person name="Rago D."/>
            <person name="Mirbahai L."/>
            <person name="Eastwood N."/>
            <person name="Colbourne J.K."/>
            <person name="Zhou J."/>
            <person name="Mallon E."/>
            <person name="Orsini L."/>
        </authorList>
    </citation>
    <scope>NUCLEOTIDE SEQUENCE [LARGE SCALE GENOMIC DNA]</scope>
    <source>
        <strain evidence="6">LRV0_1</strain>
    </source>
</reference>
<evidence type="ECO:0000256" key="3">
    <source>
        <dbReference type="ARBA" id="ARBA00022749"/>
    </source>
</evidence>
<evidence type="ECO:0000256" key="2">
    <source>
        <dbReference type="ARBA" id="ARBA00022741"/>
    </source>
</evidence>
<evidence type="ECO:0000256" key="5">
    <source>
        <dbReference type="ARBA" id="ARBA00022840"/>
    </source>
</evidence>
<keyword evidence="3" id="KW-0332">GMP biosynthesis</keyword>
<name>A0ABQ9YXE3_9CRUS</name>
<proteinExistence type="predicted"/>
<dbReference type="InterPro" id="IPR014729">
    <property type="entry name" value="Rossmann-like_a/b/a_fold"/>
</dbReference>
<dbReference type="PANTHER" id="PTHR11922:SF2">
    <property type="entry name" value="GMP SYNTHASE [GLUTAMINE-HYDROLYZING]"/>
    <property type="match status" value="1"/>
</dbReference>
<evidence type="ECO:0000256" key="4">
    <source>
        <dbReference type="ARBA" id="ARBA00022755"/>
    </source>
</evidence>
<keyword evidence="2" id="KW-0547">Nucleotide-binding</keyword>